<keyword evidence="9" id="KW-0460">Magnesium</keyword>
<comment type="caution">
    <text evidence="11">The sequence shown here is derived from an EMBL/GenBank/DDBJ whole genome shotgun (WGS) entry which is preliminary data.</text>
</comment>
<evidence type="ECO:0000256" key="7">
    <source>
        <dbReference type="ARBA" id="ARBA00022679"/>
    </source>
</evidence>
<evidence type="ECO:0000259" key="10">
    <source>
        <dbReference type="Pfam" id="PF00156"/>
    </source>
</evidence>
<comment type="caution">
    <text evidence="9">Lacks conserved residue(s) required for the propagation of feature annotation.</text>
</comment>
<feature type="binding site" evidence="9">
    <location>
        <begin position="34"/>
        <end position="35"/>
    </location>
    <ligand>
        <name>orotate</name>
        <dbReference type="ChEBI" id="CHEBI:30839"/>
    </ligand>
</feature>
<feature type="binding site" description="in other chain" evidence="9">
    <location>
        <begin position="125"/>
        <end position="133"/>
    </location>
    <ligand>
        <name>5-phospho-alpha-D-ribose 1-diphosphate</name>
        <dbReference type="ChEBI" id="CHEBI:58017"/>
        <note>ligand shared between dimeric partners</note>
    </ligand>
</feature>
<reference evidence="11 12" key="1">
    <citation type="submission" date="2021-05" db="EMBL/GenBank/DDBJ databases">
        <title>Genome sequence of E. marmotae isolates.</title>
        <authorList>
            <person name="Binsker U."/>
            <person name="Hammerl J.A."/>
        </authorList>
    </citation>
    <scope>NUCLEOTIDE SEQUENCE [LARGE SCALE GENOMIC DNA]</scope>
    <source>
        <strain evidence="11 12">21-MO00586</strain>
    </source>
</reference>
<dbReference type="SUPFAM" id="SSF53271">
    <property type="entry name" value="PRTase-like"/>
    <property type="match status" value="1"/>
</dbReference>
<dbReference type="PANTHER" id="PTHR46683:SF1">
    <property type="entry name" value="OROTATE PHOSPHORIBOSYLTRANSFERASE 1-RELATED"/>
    <property type="match status" value="1"/>
</dbReference>
<evidence type="ECO:0000313" key="11">
    <source>
        <dbReference type="EMBL" id="MDQ9296310.1"/>
    </source>
</evidence>
<evidence type="ECO:0000256" key="8">
    <source>
        <dbReference type="ARBA" id="ARBA00022975"/>
    </source>
</evidence>
<keyword evidence="12" id="KW-1185">Reference proteome</keyword>
<dbReference type="InterPro" id="IPR000836">
    <property type="entry name" value="PRTase_dom"/>
</dbReference>
<comment type="catalytic activity">
    <reaction evidence="9">
        <text>orotidine 5'-phosphate + diphosphate = orotate + 5-phospho-alpha-D-ribose 1-diphosphate</text>
        <dbReference type="Rhea" id="RHEA:10380"/>
        <dbReference type="ChEBI" id="CHEBI:30839"/>
        <dbReference type="ChEBI" id="CHEBI:33019"/>
        <dbReference type="ChEBI" id="CHEBI:57538"/>
        <dbReference type="ChEBI" id="CHEBI:58017"/>
        <dbReference type="EC" id="2.4.2.10"/>
    </reaction>
</comment>
<gene>
    <name evidence="9 11" type="primary">pyrE</name>
    <name evidence="11" type="ORF">KJE03_23100</name>
</gene>
<comment type="cofactor">
    <cofactor evidence="9">
        <name>Mg(2+)</name>
        <dbReference type="ChEBI" id="CHEBI:18420"/>
    </cofactor>
</comment>
<dbReference type="GO" id="GO:0004588">
    <property type="term" value="F:orotate phosphoribosyltransferase activity"/>
    <property type="evidence" value="ECO:0007669"/>
    <property type="project" value="UniProtKB-EC"/>
</dbReference>
<feature type="binding site" evidence="9">
    <location>
        <position position="99"/>
    </location>
    <ligand>
        <name>5-phospho-alpha-D-ribose 1-diphosphate</name>
        <dbReference type="ChEBI" id="CHEBI:58017"/>
        <note>ligand shared between dimeric partners</note>
    </ligand>
</feature>
<comment type="function">
    <text evidence="1 9">Catalyzes the transfer of a ribosyl phosphate group from 5-phosphoribose 1-diphosphate to orotate, leading to the formation of orotidine monophosphate (OMP).</text>
</comment>
<comment type="subunit">
    <text evidence="4 9">Homodimer.</text>
</comment>
<feature type="domain" description="Phosphoribosyltransferase" evidence="10">
    <location>
        <begin position="46"/>
        <end position="160"/>
    </location>
</feature>
<feature type="binding site" evidence="9">
    <location>
        <position position="129"/>
    </location>
    <ligand>
        <name>orotate</name>
        <dbReference type="ChEBI" id="CHEBI:30839"/>
    </ligand>
</feature>
<accession>A0ABU1C6W6</accession>
<dbReference type="Gene3D" id="3.40.50.2020">
    <property type="match status" value="1"/>
</dbReference>
<keyword evidence="7 9" id="KW-0808">Transferase</keyword>
<evidence type="ECO:0000256" key="1">
    <source>
        <dbReference type="ARBA" id="ARBA00003769"/>
    </source>
</evidence>
<evidence type="ECO:0000256" key="5">
    <source>
        <dbReference type="ARBA" id="ARBA00011971"/>
    </source>
</evidence>
<keyword evidence="8 9" id="KW-0665">Pyrimidine biosynthesis</keyword>
<name>A0ABU1C6W6_9ESCH</name>
<dbReference type="CDD" id="cd06223">
    <property type="entry name" value="PRTases_typeI"/>
    <property type="match status" value="1"/>
</dbReference>
<feature type="binding site" evidence="9">
    <location>
        <position position="157"/>
    </location>
    <ligand>
        <name>orotate</name>
        <dbReference type="ChEBI" id="CHEBI:30839"/>
    </ligand>
</feature>
<feature type="binding site" description="in other chain" evidence="9">
    <location>
        <position position="100"/>
    </location>
    <ligand>
        <name>5-phospho-alpha-D-ribose 1-diphosphate</name>
        <dbReference type="ChEBI" id="CHEBI:58017"/>
        <note>ligand shared between dimeric partners</note>
    </ligand>
</feature>
<dbReference type="NCBIfam" id="TIGR00336">
    <property type="entry name" value="pyrE"/>
    <property type="match status" value="1"/>
</dbReference>
<dbReference type="HAMAP" id="MF_01208">
    <property type="entry name" value="PyrE"/>
    <property type="match status" value="1"/>
</dbReference>
<proteinExistence type="inferred from homology"/>
<feature type="binding site" description="in other chain" evidence="9">
    <location>
        <position position="26"/>
    </location>
    <ligand>
        <name>5-phospho-alpha-D-ribose 1-diphosphate</name>
        <dbReference type="ChEBI" id="CHEBI:58017"/>
        <note>ligand shared between dimeric partners</note>
    </ligand>
</feature>
<protein>
    <recommendedName>
        <fullName evidence="5 9">Orotate phosphoribosyltransferase</fullName>
        <shortName evidence="9">OPRT</shortName>
        <shortName evidence="9">OPRTase</shortName>
        <ecNumber evidence="5 9">2.4.2.10</ecNumber>
    </recommendedName>
</protein>
<evidence type="ECO:0000256" key="6">
    <source>
        <dbReference type="ARBA" id="ARBA00022676"/>
    </source>
</evidence>
<comment type="pathway">
    <text evidence="2 9">Pyrimidine metabolism; UMP biosynthesis via de novo pathway; UMP from orotate: step 1/2.</text>
</comment>
<feature type="binding site" description="in other chain" evidence="9">
    <location>
        <begin position="72"/>
        <end position="73"/>
    </location>
    <ligand>
        <name>5-phospho-alpha-D-ribose 1-diphosphate</name>
        <dbReference type="ChEBI" id="CHEBI:58017"/>
        <note>ligand shared between dimeric partners</note>
    </ligand>
</feature>
<evidence type="ECO:0000256" key="2">
    <source>
        <dbReference type="ARBA" id="ARBA00004889"/>
    </source>
</evidence>
<dbReference type="InterPro" id="IPR004467">
    <property type="entry name" value="Or_phspho_trans_dom"/>
</dbReference>
<dbReference type="PANTHER" id="PTHR46683">
    <property type="entry name" value="OROTATE PHOSPHORIBOSYLTRANSFERASE 1-RELATED"/>
    <property type="match status" value="1"/>
</dbReference>
<evidence type="ECO:0000256" key="9">
    <source>
        <dbReference type="HAMAP-Rule" id="MF_01208"/>
    </source>
</evidence>
<evidence type="ECO:0000256" key="4">
    <source>
        <dbReference type="ARBA" id="ARBA00011738"/>
    </source>
</evidence>
<sequence length="220" mass="24333">MSNTQSEFAGFLVDSNVVQFGDFTLKSGRKSPYFFNFGKLSRAHLLEKTAWFYARFITENQFSPDVIFGPAYKGIPLGVAVSLSLQRDFHTDVSYAFNRKEKKRYGEGGTIVGAPLSRKRIVTVDDVLTSGMTVDDSIRLIREEGGVSAAYLVALDRQERSGNGTGSALRIAEARLNVDIYSITTISHILACLRGMPMAAEKVSRIEDYLSEFGAEPDHV</sequence>
<dbReference type="Proteomes" id="UP001235723">
    <property type="component" value="Unassembled WGS sequence"/>
</dbReference>
<dbReference type="InterPro" id="IPR023031">
    <property type="entry name" value="OPRT"/>
</dbReference>
<feature type="binding site" evidence="9">
    <location>
        <position position="103"/>
    </location>
    <ligand>
        <name>5-phospho-alpha-D-ribose 1-diphosphate</name>
        <dbReference type="ChEBI" id="CHEBI:58017"/>
        <note>ligand shared between dimeric partners</note>
    </ligand>
</feature>
<comment type="similarity">
    <text evidence="3 9">Belongs to the purine/pyrimidine phosphoribosyltransferase family. PyrE subfamily.</text>
</comment>
<evidence type="ECO:0000313" key="12">
    <source>
        <dbReference type="Proteomes" id="UP001235723"/>
    </source>
</evidence>
<dbReference type="EMBL" id="JAHCRT010000031">
    <property type="protein sequence ID" value="MDQ9296310.1"/>
    <property type="molecule type" value="Genomic_DNA"/>
</dbReference>
<dbReference type="InterPro" id="IPR029057">
    <property type="entry name" value="PRTase-like"/>
</dbReference>
<evidence type="ECO:0000256" key="3">
    <source>
        <dbReference type="ARBA" id="ARBA00006340"/>
    </source>
</evidence>
<dbReference type="EC" id="2.4.2.10" evidence="5 9"/>
<keyword evidence="6 9" id="KW-0328">Glycosyltransferase</keyword>
<dbReference type="RefSeq" id="WP_170995739.1">
    <property type="nucleotide sequence ID" value="NZ_JAHCRN010000032.1"/>
</dbReference>
<dbReference type="Pfam" id="PF00156">
    <property type="entry name" value="Pribosyltran"/>
    <property type="match status" value="1"/>
</dbReference>
<organism evidence="11 12">
    <name type="scientific">Escherichia marmotae</name>
    <dbReference type="NCBI Taxonomy" id="1499973"/>
    <lineage>
        <taxon>Bacteria</taxon>
        <taxon>Pseudomonadati</taxon>
        <taxon>Pseudomonadota</taxon>
        <taxon>Gammaproteobacteria</taxon>
        <taxon>Enterobacterales</taxon>
        <taxon>Enterobacteriaceae</taxon>
        <taxon>Escherichia</taxon>
    </lineage>
</organism>